<evidence type="ECO:0000256" key="1">
    <source>
        <dbReference type="SAM" id="Phobius"/>
    </source>
</evidence>
<dbReference type="RefSeq" id="WP_015758198.1">
    <property type="nucleotide sequence ID" value="NC_013216.1"/>
</dbReference>
<organism evidence="2 3">
    <name type="scientific">Desulfofarcimen acetoxidans (strain ATCC 49208 / DSM 771 / KCTC 5769 / VKM B-1644 / 5575)</name>
    <name type="common">Desulfotomaculum acetoxidans</name>
    <dbReference type="NCBI Taxonomy" id="485916"/>
    <lineage>
        <taxon>Bacteria</taxon>
        <taxon>Bacillati</taxon>
        <taxon>Bacillota</taxon>
        <taxon>Clostridia</taxon>
        <taxon>Eubacteriales</taxon>
        <taxon>Peptococcaceae</taxon>
        <taxon>Desulfofarcimen</taxon>
    </lineage>
</organism>
<feature type="transmembrane region" description="Helical" evidence="1">
    <location>
        <begin position="6"/>
        <end position="23"/>
    </location>
</feature>
<dbReference type="AlphaFoldDB" id="C8W1N3"/>
<dbReference type="EMBL" id="CP001720">
    <property type="protein sequence ID" value="ACV63504.1"/>
    <property type="molecule type" value="Genomic_DNA"/>
</dbReference>
<dbReference type="KEGG" id="dae:Dtox_2726"/>
<feature type="transmembrane region" description="Helical" evidence="1">
    <location>
        <begin position="118"/>
        <end position="143"/>
    </location>
</feature>
<dbReference type="Proteomes" id="UP000002217">
    <property type="component" value="Chromosome"/>
</dbReference>
<protein>
    <submittedName>
        <fullName evidence="2">Uncharacterized protein</fullName>
    </submittedName>
</protein>
<proteinExistence type="predicted"/>
<gene>
    <name evidence="2" type="ordered locus">Dtox_2726</name>
</gene>
<evidence type="ECO:0000313" key="2">
    <source>
        <dbReference type="EMBL" id="ACV63504.1"/>
    </source>
</evidence>
<keyword evidence="1" id="KW-1133">Transmembrane helix</keyword>
<evidence type="ECO:0000313" key="3">
    <source>
        <dbReference type="Proteomes" id="UP000002217"/>
    </source>
</evidence>
<reference evidence="2 3" key="1">
    <citation type="journal article" date="2009" name="Stand. Genomic Sci.">
        <title>Complete genome sequence of Desulfotomaculum acetoxidans type strain (5575).</title>
        <authorList>
            <person name="Spring S."/>
            <person name="Lapidus A."/>
            <person name="Schroder M."/>
            <person name="Gleim D."/>
            <person name="Sims D."/>
            <person name="Meincke L."/>
            <person name="Glavina Del Rio T."/>
            <person name="Tice H."/>
            <person name="Copeland A."/>
            <person name="Cheng J.F."/>
            <person name="Lucas S."/>
            <person name="Chen F."/>
            <person name="Nolan M."/>
            <person name="Bruce D."/>
            <person name="Goodwin L."/>
            <person name="Pitluck S."/>
            <person name="Ivanova N."/>
            <person name="Mavromatis K."/>
            <person name="Mikhailova N."/>
            <person name="Pati A."/>
            <person name="Chen A."/>
            <person name="Palaniappan K."/>
            <person name="Land M."/>
            <person name="Hauser L."/>
            <person name="Chang Y.J."/>
            <person name="Jeffries C.D."/>
            <person name="Chain P."/>
            <person name="Saunders E."/>
            <person name="Brettin T."/>
            <person name="Detter J.C."/>
            <person name="Goker M."/>
            <person name="Bristow J."/>
            <person name="Eisen J.A."/>
            <person name="Markowitz V."/>
            <person name="Hugenholtz P."/>
            <person name="Kyrpides N.C."/>
            <person name="Klenk H.P."/>
            <person name="Han C."/>
        </authorList>
    </citation>
    <scope>NUCLEOTIDE SEQUENCE [LARGE SCALE GENOMIC DNA]</scope>
    <source>
        <strain evidence="3">ATCC 49208 / DSM 771 / VKM B-1644</strain>
    </source>
</reference>
<feature type="transmembrane region" description="Helical" evidence="1">
    <location>
        <begin position="91"/>
        <end position="112"/>
    </location>
</feature>
<dbReference type="HOGENOM" id="CLU_1748796_0_0_9"/>
<keyword evidence="1" id="KW-0812">Transmembrane</keyword>
<sequence>MPWVIIFIMSWLLFFIFIDYSRLKDNIAGGVLSIGLATIVDSGAQHLQLYKFCNLIIPWIGLPAPYIFGPIFTMGILFIQFVPCNKWLQFLHILIFALIFAAVDYLTVLVQVAKYFHWHWLASFFFNTVTFAGLTWVTIKFIWEKE</sequence>
<accession>C8W1N3</accession>
<feature type="transmembrane region" description="Helical" evidence="1">
    <location>
        <begin position="56"/>
        <end position="79"/>
    </location>
</feature>
<keyword evidence="1" id="KW-0472">Membrane</keyword>
<name>C8W1N3_DESAS</name>
<keyword evidence="3" id="KW-1185">Reference proteome</keyword>
<dbReference type="OrthoDB" id="1724157at2"/>